<keyword evidence="2 5" id="KW-0488">Methylation</keyword>
<dbReference type="NCBIfam" id="TIGR00020">
    <property type="entry name" value="prfB"/>
    <property type="match status" value="1"/>
</dbReference>
<gene>
    <name evidence="5" type="primary">prfB</name>
    <name evidence="8" type="ORF">DHW31_06465</name>
</gene>
<name>A0A3D2SFP9_9BACE</name>
<dbReference type="Gene3D" id="1.20.58.410">
    <property type="entry name" value="Release factor"/>
    <property type="match status" value="1"/>
</dbReference>
<comment type="caution">
    <text evidence="8">The sequence shown here is derived from an EMBL/GenBank/DDBJ whole genome shotgun (WGS) entry which is preliminary data.</text>
</comment>
<protein>
    <recommendedName>
        <fullName evidence="5 6">Peptide chain release factor 2</fullName>
        <shortName evidence="5">RF-2</shortName>
    </recommendedName>
</protein>
<comment type="PTM">
    <text evidence="5">Methylated by PrmC. Methylation increases the termination efficiency of RF2.</text>
</comment>
<dbReference type="SUPFAM" id="SSF75620">
    <property type="entry name" value="Release factor"/>
    <property type="match status" value="1"/>
</dbReference>
<dbReference type="FunFam" id="3.30.160.20:FF:000040">
    <property type="entry name" value="Peptide chain release factor 2"/>
    <property type="match status" value="1"/>
</dbReference>
<keyword evidence="3 5" id="KW-0963">Cytoplasm</keyword>
<evidence type="ECO:0000256" key="2">
    <source>
        <dbReference type="ARBA" id="ARBA00022481"/>
    </source>
</evidence>
<sequence>MITIEQLKDVKERTDALRRYLDVDGKKIQVEEEQLRTQAPGFWDDQKKAEAQMKLVKGLQKWIDGYQEVKTLSDELELSFDFYKDELVTEEEVDQAYAKALEAIENLELKNMLREEADQMGCVLKINSGAGGTESQDWASMLMRMYLRWAESNGYKASISNLQEGDEAGIKTCTIQVEGDYAYGYLKGENGVHRLVRVSPYNAQGKRMTSFASVFVSPLVDDTIEVQINQAAITWDLFRSGGAGGQNVNKVETGVRLRYKYKDPETGEEEEILIENTETRSQLDNRENAMRLLRSQLYDRELQKRLAEQRKIEAGKKKIEWGSQIRSYVFDDRRVKDHRTNYQTSDVNGVMDGKIDDFIKAYLMEFSSEGEN</sequence>
<feature type="domain" description="Prokaryotic-type class I peptide chain release factors" evidence="7">
    <location>
        <begin position="239"/>
        <end position="255"/>
    </location>
</feature>
<proteinExistence type="inferred from homology"/>
<evidence type="ECO:0000259" key="7">
    <source>
        <dbReference type="PROSITE" id="PS00745"/>
    </source>
</evidence>
<dbReference type="InterPro" id="IPR045853">
    <property type="entry name" value="Pep_chain_release_fac_I_sf"/>
</dbReference>
<dbReference type="RefSeq" id="WP_154657445.1">
    <property type="nucleotide sequence ID" value="NZ_JAJUIH010000002.1"/>
</dbReference>
<evidence type="ECO:0000256" key="5">
    <source>
        <dbReference type="HAMAP-Rule" id="MF_00094"/>
    </source>
</evidence>
<feature type="modified residue" description="N5-methylglutamine" evidence="5">
    <location>
        <position position="246"/>
    </location>
</feature>
<evidence type="ECO:0000256" key="1">
    <source>
        <dbReference type="ARBA" id="ARBA00010835"/>
    </source>
</evidence>
<dbReference type="InterPro" id="IPR005139">
    <property type="entry name" value="PCRF"/>
</dbReference>
<dbReference type="SMART" id="SM00937">
    <property type="entry name" value="PCRF"/>
    <property type="match status" value="1"/>
</dbReference>
<comment type="subcellular location">
    <subcellularLocation>
        <location evidence="5">Cytoplasm</location>
    </subcellularLocation>
</comment>
<dbReference type="EMBL" id="DPVG01000231">
    <property type="protein sequence ID" value="HCK24418.1"/>
    <property type="molecule type" value="Genomic_DNA"/>
</dbReference>
<dbReference type="Gene3D" id="3.30.160.20">
    <property type="match status" value="1"/>
</dbReference>
<evidence type="ECO:0000313" key="8">
    <source>
        <dbReference type="EMBL" id="HCK24418.1"/>
    </source>
</evidence>
<dbReference type="Gene3D" id="3.30.70.1660">
    <property type="match status" value="1"/>
</dbReference>
<dbReference type="AlphaFoldDB" id="A0A3D2SFP9"/>
<accession>A0A3D2SFP9</accession>
<dbReference type="Proteomes" id="UP000263098">
    <property type="component" value="Unassembled WGS sequence"/>
</dbReference>
<keyword evidence="4 5" id="KW-0648">Protein biosynthesis</keyword>
<dbReference type="Pfam" id="PF03462">
    <property type="entry name" value="PCRF"/>
    <property type="match status" value="1"/>
</dbReference>
<evidence type="ECO:0000256" key="3">
    <source>
        <dbReference type="ARBA" id="ARBA00022490"/>
    </source>
</evidence>
<evidence type="ECO:0000256" key="4">
    <source>
        <dbReference type="ARBA" id="ARBA00022917"/>
    </source>
</evidence>
<evidence type="ECO:0000313" key="9">
    <source>
        <dbReference type="Proteomes" id="UP000263098"/>
    </source>
</evidence>
<reference evidence="8 9" key="1">
    <citation type="journal article" date="2018" name="Nat. Biotechnol.">
        <title>A standardized bacterial taxonomy based on genome phylogeny substantially revises the tree of life.</title>
        <authorList>
            <person name="Parks D.H."/>
            <person name="Chuvochina M."/>
            <person name="Waite D.W."/>
            <person name="Rinke C."/>
            <person name="Skarshewski A."/>
            <person name="Chaumeil P.A."/>
            <person name="Hugenholtz P."/>
        </authorList>
    </citation>
    <scope>NUCLEOTIDE SEQUENCE [LARGE SCALE GENOMIC DNA]</scope>
    <source>
        <strain evidence="8">UBA9667</strain>
    </source>
</reference>
<dbReference type="PROSITE" id="PS00745">
    <property type="entry name" value="RF_PROK_I"/>
    <property type="match status" value="1"/>
</dbReference>
<dbReference type="InterPro" id="IPR000352">
    <property type="entry name" value="Pep_chain_release_fac_I"/>
</dbReference>
<dbReference type="GO" id="GO:0005737">
    <property type="term" value="C:cytoplasm"/>
    <property type="evidence" value="ECO:0007669"/>
    <property type="project" value="UniProtKB-SubCell"/>
</dbReference>
<dbReference type="GO" id="GO:0016149">
    <property type="term" value="F:translation release factor activity, codon specific"/>
    <property type="evidence" value="ECO:0007669"/>
    <property type="project" value="UniProtKB-UniRule"/>
</dbReference>
<dbReference type="InterPro" id="IPR004374">
    <property type="entry name" value="PrfB"/>
</dbReference>
<comment type="similarity">
    <text evidence="1 5">Belongs to the prokaryotic/mitochondrial release factor family.</text>
</comment>
<dbReference type="PANTHER" id="PTHR43116">
    <property type="entry name" value="PEPTIDE CHAIN RELEASE FACTOR 2"/>
    <property type="match status" value="1"/>
</dbReference>
<organism evidence="8 9">
    <name type="scientific">Bacteroides graminisolvens</name>
    <dbReference type="NCBI Taxonomy" id="477666"/>
    <lineage>
        <taxon>Bacteria</taxon>
        <taxon>Pseudomonadati</taxon>
        <taxon>Bacteroidota</taxon>
        <taxon>Bacteroidia</taxon>
        <taxon>Bacteroidales</taxon>
        <taxon>Bacteroidaceae</taxon>
        <taxon>Bacteroides</taxon>
    </lineage>
</organism>
<dbReference type="HAMAP" id="MF_00094">
    <property type="entry name" value="Rel_fac_2"/>
    <property type="match status" value="1"/>
</dbReference>
<evidence type="ECO:0000256" key="6">
    <source>
        <dbReference type="NCBIfam" id="TIGR00020"/>
    </source>
</evidence>
<comment type="function">
    <text evidence="5">Peptide chain release factor 2 directs the termination of translation in response to the peptide chain termination codons UGA and UAA.</text>
</comment>
<dbReference type="PANTHER" id="PTHR43116:SF3">
    <property type="entry name" value="CLASS I PEPTIDE CHAIN RELEASE FACTOR"/>
    <property type="match status" value="1"/>
</dbReference>
<dbReference type="Pfam" id="PF00472">
    <property type="entry name" value="RF-1"/>
    <property type="match status" value="1"/>
</dbReference>